<evidence type="ECO:0000313" key="5">
    <source>
        <dbReference type="Proteomes" id="UP000789405"/>
    </source>
</evidence>
<keyword evidence="5" id="KW-1185">Reference proteome</keyword>
<sequence>RKPIYPELENELVEYIKKKREEKIAVTTSMIKKKAKELGETLVIKNFLKISQEKTSVIENQFIISFDETPMWFDMPCNSTYDFKGVREVPIKTTGSDKLRFTVVLGYTASGVKLPPMTKCFFKCKGIIFVDGHRSHIRDDVKRAFMVEGLDLLEIPGGTTSVLQSPDVSINKLFKNRMRQRWEEWIDKEKVVLTKNGNRKKASYELVSEWVSKTWKEISSNMLVRSFETTGLTLNPDGSEDHKMSDCLRAIVEDRLRKSKVSKDLEELKEFKKYKDLELGNKNGYKVDYD</sequence>
<dbReference type="Pfam" id="PF03221">
    <property type="entry name" value="HTH_Tnp_Tc5"/>
    <property type="match status" value="1"/>
</dbReference>
<feature type="non-terminal residue" evidence="4">
    <location>
        <position position="290"/>
    </location>
</feature>
<evidence type="ECO:0000313" key="4">
    <source>
        <dbReference type="EMBL" id="CAG8785957.1"/>
    </source>
</evidence>
<organism evidence="4 5">
    <name type="scientific">Dentiscutata erythropus</name>
    <dbReference type="NCBI Taxonomy" id="1348616"/>
    <lineage>
        <taxon>Eukaryota</taxon>
        <taxon>Fungi</taxon>
        <taxon>Fungi incertae sedis</taxon>
        <taxon>Mucoromycota</taxon>
        <taxon>Glomeromycotina</taxon>
        <taxon>Glomeromycetes</taxon>
        <taxon>Diversisporales</taxon>
        <taxon>Gigasporaceae</taxon>
        <taxon>Dentiscutata</taxon>
    </lineage>
</organism>
<comment type="caution">
    <text evidence="4">The sequence shown here is derived from an EMBL/GenBank/DDBJ whole genome shotgun (WGS) entry which is preliminary data.</text>
</comment>
<dbReference type="InterPro" id="IPR004875">
    <property type="entry name" value="DDE_SF_endonuclease_dom"/>
</dbReference>
<feature type="domain" description="DDE-1" evidence="2">
    <location>
        <begin position="124"/>
        <end position="227"/>
    </location>
</feature>
<gene>
    <name evidence="4" type="ORF">DERYTH_LOCUS20405</name>
</gene>
<dbReference type="Gene3D" id="1.10.10.60">
    <property type="entry name" value="Homeodomain-like"/>
    <property type="match status" value="1"/>
</dbReference>
<dbReference type="GO" id="GO:0003677">
    <property type="term" value="F:DNA binding"/>
    <property type="evidence" value="ECO:0007669"/>
    <property type="project" value="UniProtKB-KW"/>
</dbReference>
<feature type="domain" description="HTH CENPB-type" evidence="3">
    <location>
        <begin position="5"/>
        <end position="38"/>
    </location>
</feature>
<dbReference type="Proteomes" id="UP000789405">
    <property type="component" value="Unassembled WGS sequence"/>
</dbReference>
<dbReference type="InterPro" id="IPR006600">
    <property type="entry name" value="HTH_CenpB_DNA-bd_dom"/>
</dbReference>
<proteinExistence type="predicted"/>
<reference evidence="4" key="1">
    <citation type="submission" date="2021-06" db="EMBL/GenBank/DDBJ databases">
        <authorList>
            <person name="Kallberg Y."/>
            <person name="Tangrot J."/>
            <person name="Rosling A."/>
        </authorList>
    </citation>
    <scope>NUCLEOTIDE SEQUENCE</scope>
    <source>
        <strain evidence="4">MA453B</strain>
    </source>
</reference>
<evidence type="ECO:0000259" key="3">
    <source>
        <dbReference type="Pfam" id="PF03221"/>
    </source>
</evidence>
<accession>A0A9N9JKR3</accession>
<evidence type="ECO:0000256" key="1">
    <source>
        <dbReference type="ARBA" id="ARBA00023125"/>
    </source>
</evidence>
<dbReference type="OrthoDB" id="2436459at2759"/>
<keyword evidence="1" id="KW-0238">DNA-binding</keyword>
<evidence type="ECO:0000259" key="2">
    <source>
        <dbReference type="Pfam" id="PF03184"/>
    </source>
</evidence>
<name>A0A9N9JKR3_9GLOM</name>
<dbReference type="Pfam" id="PF03184">
    <property type="entry name" value="DDE_1"/>
    <property type="match status" value="1"/>
</dbReference>
<dbReference type="EMBL" id="CAJVPY010023985">
    <property type="protein sequence ID" value="CAG8785957.1"/>
    <property type="molecule type" value="Genomic_DNA"/>
</dbReference>
<dbReference type="AlphaFoldDB" id="A0A9N9JKR3"/>
<protein>
    <submittedName>
        <fullName evidence="4">28829_t:CDS:1</fullName>
    </submittedName>
</protein>